<organism evidence="2 3">
    <name type="scientific">Nocardioides soli</name>
    <dbReference type="NCBI Taxonomy" id="1036020"/>
    <lineage>
        <taxon>Bacteria</taxon>
        <taxon>Bacillati</taxon>
        <taxon>Actinomycetota</taxon>
        <taxon>Actinomycetes</taxon>
        <taxon>Propionibacteriales</taxon>
        <taxon>Nocardioidaceae</taxon>
        <taxon>Nocardioides</taxon>
    </lineage>
</organism>
<feature type="coiled-coil region" evidence="1">
    <location>
        <begin position="66"/>
        <end position="93"/>
    </location>
</feature>
<dbReference type="InterPro" id="IPR009057">
    <property type="entry name" value="Homeodomain-like_sf"/>
</dbReference>
<dbReference type="AlphaFoldDB" id="A0A7W4VRY1"/>
<protein>
    <submittedName>
        <fullName evidence="2">Transposase</fullName>
    </submittedName>
</protein>
<keyword evidence="1" id="KW-0175">Coiled coil</keyword>
<dbReference type="RefSeq" id="WP_183590419.1">
    <property type="nucleotide sequence ID" value="NZ_JACHWR010000001.1"/>
</dbReference>
<evidence type="ECO:0000313" key="2">
    <source>
        <dbReference type="EMBL" id="MBB3040378.1"/>
    </source>
</evidence>
<dbReference type="EMBL" id="JACHWR010000001">
    <property type="protein sequence ID" value="MBB3040378.1"/>
    <property type="molecule type" value="Genomic_DNA"/>
</dbReference>
<dbReference type="InterPro" id="IPR036388">
    <property type="entry name" value="WH-like_DNA-bd_sf"/>
</dbReference>
<gene>
    <name evidence="2" type="ORF">FHU40_000179</name>
</gene>
<evidence type="ECO:0000256" key="1">
    <source>
        <dbReference type="SAM" id="Coils"/>
    </source>
</evidence>
<sequence length="114" mass="12422">MARPSKYPTELRERAVRLVIEVRADHPSEAAAIRSVVAKLGIASPEQLRTWLRQAEVDGGVRPGKTSEDIAEIKKLKKEVAELRRANEILKAASAYVGDRCQAGVSSSLVSRAS</sequence>
<dbReference type="GO" id="GO:0006313">
    <property type="term" value="P:DNA transposition"/>
    <property type="evidence" value="ECO:0007669"/>
    <property type="project" value="InterPro"/>
</dbReference>
<dbReference type="GO" id="GO:0003677">
    <property type="term" value="F:DNA binding"/>
    <property type="evidence" value="ECO:0007669"/>
    <property type="project" value="InterPro"/>
</dbReference>
<dbReference type="SUPFAM" id="SSF46689">
    <property type="entry name" value="Homeodomain-like"/>
    <property type="match status" value="1"/>
</dbReference>
<accession>A0A7W4VRY1</accession>
<name>A0A7W4VRY1_9ACTN</name>
<dbReference type="Gene3D" id="1.10.10.10">
    <property type="entry name" value="Winged helix-like DNA-binding domain superfamily/Winged helix DNA-binding domain"/>
    <property type="match status" value="1"/>
</dbReference>
<comment type="caution">
    <text evidence="2">The sequence shown here is derived from an EMBL/GenBank/DDBJ whole genome shotgun (WGS) entry which is preliminary data.</text>
</comment>
<dbReference type="GO" id="GO:0004803">
    <property type="term" value="F:transposase activity"/>
    <property type="evidence" value="ECO:0007669"/>
    <property type="project" value="InterPro"/>
</dbReference>
<dbReference type="Proteomes" id="UP000589626">
    <property type="component" value="Unassembled WGS sequence"/>
</dbReference>
<keyword evidence="3" id="KW-1185">Reference proteome</keyword>
<evidence type="ECO:0000313" key="3">
    <source>
        <dbReference type="Proteomes" id="UP000589626"/>
    </source>
</evidence>
<proteinExistence type="predicted"/>
<reference evidence="2 3" key="1">
    <citation type="submission" date="2020-08" db="EMBL/GenBank/DDBJ databases">
        <title>Sequencing the genomes of 1000 actinobacteria strains.</title>
        <authorList>
            <person name="Klenk H.-P."/>
        </authorList>
    </citation>
    <scope>NUCLEOTIDE SEQUENCE [LARGE SCALE GENOMIC DNA]</scope>
    <source>
        <strain evidence="2 3">DSM 105498</strain>
    </source>
</reference>
<dbReference type="Pfam" id="PF01527">
    <property type="entry name" value="HTH_Tnp_1"/>
    <property type="match status" value="1"/>
</dbReference>
<dbReference type="InterPro" id="IPR002514">
    <property type="entry name" value="Transposase_8"/>
</dbReference>